<reference evidence="2 3" key="1">
    <citation type="journal article" date="2018" name="Front. Plant Sci.">
        <title>Red Clover (Trifolium pratense) and Zigzag Clover (T. medium) - A Picture of Genomic Similarities and Differences.</title>
        <authorList>
            <person name="Dluhosova J."/>
            <person name="Istvanek J."/>
            <person name="Nedelnik J."/>
            <person name="Repkova J."/>
        </authorList>
    </citation>
    <scope>NUCLEOTIDE SEQUENCE [LARGE SCALE GENOMIC DNA]</scope>
    <source>
        <strain evidence="3">cv. 10/8</strain>
        <tissue evidence="2">Leaf</tissue>
    </source>
</reference>
<proteinExistence type="predicted"/>
<evidence type="ECO:0000313" key="3">
    <source>
        <dbReference type="Proteomes" id="UP000265520"/>
    </source>
</evidence>
<dbReference type="Proteomes" id="UP000265520">
    <property type="component" value="Unassembled WGS sequence"/>
</dbReference>
<keyword evidence="3" id="KW-1185">Reference proteome</keyword>
<sequence>KIGRSTSDSGVFHAENFGSLVDGNDSGSGAFPPGSVGGFNGDSDH</sequence>
<evidence type="ECO:0000256" key="1">
    <source>
        <dbReference type="SAM" id="MobiDB-lite"/>
    </source>
</evidence>
<dbReference type="AlphaFoldDB" id="A0A392P5B6"/>
<comment type="caution">
    <text evidence="2">The sequence shown here is derived from an EMBL/GenBank/DDBJ whole genome shotgun (WGS) entry which is preliminary data.</text>
</comment>
<evidence type="ECO:0000313" key="2">
    <source>
        <dbReference type="EMBL" id="MCI06962.1"/>
    </source>
</evidence>
<organism evidence="2 3">
    <name type="scientific">Trifolium medium</name>
    <dbReference type="NCBI Taxonomy" id="97028"/>
    <lineage>
        <taxon>Eukaryota</taxon>
        <taxon>Viridiplantae</taxon>
        <taxon>Streptophyta</taxon>
        <taxon>Embryophyta</taxon>
        <taxon>Tracheophyta</taxon>
        <taxon>Spermatophyta</taxon>
        <taxon>Magnoliopsida</taxon>
        <taxon>eudicotyledons</taxon>
        <taxon>Gunneridae</taxon>
        <taxon>Pentapetalae</taxon>
        <taxon>rosids</taxon>
        <taxon>fabids</taxon>
        <taxon>Fabales</taxon>
        <taxon>Fabaceae</taxon>
        <taxon>Papilionoideae</taxon>
        <taxon>50 kb inversion clade</taxon>
        <taxon>NPAAA clade</taxon>
        <taxon>Hologalegina</taxon>
        <taxon>IRL clade</taxon>
        <taxon>Trifolieae</taxon>
        <taxon>Trifolium</taxon>
    </lineage>
</organism>
<feature type="non-terminal residue" evidence="2">
    <location>
        <position position="1"/>
    </location>
</feature>
<name>A0A392P5B6_9FABA</name>
<feature type="region of interest" description="Disordered" evidence="1">
    <location>
        <begin position="1"/>
        <end position="45"/>
    </location>
</feature>
<dbReference type="EMBL" id="LXQA010063683">
    <property type="protein sequence ID" value="MCI06962.1"/>
    <property type="molecule type" value="Genomic_DNA"/>
</dbReference>
<feature type="compositionally biased region" description="Gly residues" evidence="1">
    <location>
        <begin position="35"/>
        <end position="45"/>
    </location>
</feature>
<protein>
    <submittedName>
        <fullName evidence="2">Uncharacterized protein</fullName>
    </submittedName>
</protein>
<accession>A0A392P5B6</accession>